<sequence>MTQKPSAISLEDISSYPLPGMAVPGAIAWSPDDSLVTFLLSPERSLTRQLYAYDPASGETRLLLAPAGGGATEENISLEEKLRRERARQREIGVTQYSWAEHSMRLLVPMRGDIYVQDSPESPLRLLVAGGGAPALTPTLSPDGEWVAYVHDSELYVVPFAGGEPRQVTSGARGTGKTNGLAEYAAQEEMHRNEGFWWSPDSRALAFEEADETHIPVYRIVHQGSEDVGDGAQEDHRYPFAGQANARVRLGVVSREGGEPTWMDLGENDDIYLARVKWLHDGTLSAQIENRAQTALDLAQFEPESGEARTLLRETSDTWINLHHMQRALKSGELLWAAERDGFQHLYLHAADGTPLRQITSGDWMVESIAGVDEERGIVYVTGTRDGATEAHLYAVSLTGGEPRRITQASGKHQVVLDHALRRFVDTHDALDAPPTVTLRSLDDGALLATIFDERDPRIDTIGLTPPELATVTSRDGATLNAAIYRPAASFGAGPFPTIVYTYGGPHAQLVSNSWTMTVNMRAQYLRSQGFLVFVLDNRGSARRGLAFEGVIKHNMGDIEVRDQVDGVRWLAAQGLADPARVGVYGWSYGGYMACMCLARAPETFKVAVAGAPVTHWDGYDTHYTERYMGTPQENPSGYASSSVMAHVENIRGKLLLVHGLIDENVHFRHTARLINALVKARTPYDLFLFPDERHMPRALADRMYLEERIVEYFQQHL</sequence>
<evidence type="ECO:0000259" key="2">
    <source>
        <dbReference type="Pfam" id="PF00930"/>
    </source>
</evidence>
<protein>
    <submittedName>
        <fullName evidence="3">Peptidase S9</fullName>
    </submittedName>
</protein>
<proteinExistence type="predicted"/>
<dbReference type="InterPro" id="IPR050278">
    <property type="entry name" value="Serine_Prot_S9B/DPPIV"/>
</dbReference>
<dbReference type="InterPro" id="IPR001375">
    <property type="entry name" value="Peptidase_S9_cat"/>
</dbReference>
<accession>A0A0P9DHQ2</accession>
<dbReference type="InterPro" id="IPR002469">
    <property type="entry name" value="Peptidase_S9B_N"/>
</dbReference>
<dbReference type="PANTHER" id="PTHR11731:SF193">
    <property type="entry name" value="DIPEPTIDYL PEPTIDASE 9"/>
    <property type="match status" value="1"/>
</dbReference>
<dbReference type="GO" id="GO:0008239">
    <property type="term" value="F:dipeptidyl-peptidase activity"/>
    <property type="evidence" value="ECO:0007669"/>
    <property type="project" value="TreeGrafter"/>
</dbReference>
<dbReference type="InterPro" id="IPR029058">
    <property type="entry name" value="AB_hydrolase_fold"/>
</dbReference>
<dbReference type="SUPFAM" id="SSF82171">
    <property type="entry name" value="DPP6 N-terminal domain-like"/>
    <property type="match status" value="1"/>
</dbReference>
<dbReference type="EMBL" id="LJCR01000394">
    <property type="protein sequence ID" value="KPV52906.1"/>
    <property type="molecule type" value="Genomic_DNA"/>
</dbReference>
<dbReference type="Pfam" id="PF00930">
    <property type="entry name" value="DPPIV_N"/>
    <property type="match status" value="1"/>
</dbReference>
<dbReference type="Gene3D" id="2.140.10.30">
    <property type="entry name" value="Dipeptidylpeptidase IV, N-terminal domain"/>
    <property type="match status" value="1"/>
</dbReference>
<name>A0A0P9DHQ2_9CHLR</name>
<keyword evidence="4" id="KW-1185">Reference proteome</keyword>
<dbReference type="GO" id="GO:0008236">
    <property type="term" value="F:serine-type peptidase activity"/>
    <property type="evidence" value="ECO:0007669"/>
    <property type="project" value="InterPro"/>
</dbReference>
<dbReference type="SUPFAM" id="SSF53474">
    <property type="entry name" value="alpha/beta-Hydrolases"/>
    <property type="match status" value="1"/>
</dbReference>
<feature type="domain" description="Peptidase S9 prolyl oligopeptidase catalytic" evidence="1">
    <location>
        <begin position="519"/>
        <end position="718"/>
    </location>
</feature>
<dbReference type="AlphaFoldDB" id="A0A0P9DHQ2"/>
<reference evidence="3 4" key="1">
    <citation type="submission" date="2015-09" db="EMBL/GenBank/DDBJ databases">
        <title>Draft genome sequence of Kouleothrix aurantiaca JCM 19913.</title>
        <authorList>
            <person name="Hemp J."/>
        </authorList>
    </citation>
    <scope>NUCLEOTIDE SEQUENCE [LARGE SCALE GENOMIC DNA]</scope>
    <source>
        <strain evidence="3 4">COM-B</strain>
    </source>
</reference>
<dbReference type="PATRIC" id="fig|186479.3.peg.8022"/>
<dbReference type="Proteomes" id="UP000050509">
    <property type="component" value="Unassembled WGS sequence"/>
</dbReference>
<dbReference type="Gene3D" id="3.40.50.1820">
    <property type="entry name" value="alpha/beta hydrolase"/>
    <property type="match status" value="1"/>
</dbReference>
<evidence type="ECO:0000313" key="3">
    <source>
        <dbReference type="EMBL" id="KPV52906.1"/>
    </source>
</evidence>
<comment type="caution">
    <text evidence="3">The sequence shown here is derived from an EMBL/GenBank/DDBJ whole genome shotgun (WGS) entry which is preliminary data.</text>
</comment>
<gene>
    <name evidence="3" type="ORF">SE17_12695</name>
</gene>
<evidence type="ECO:0000259" key="1">
    <source>
        <dbReference type="Pfam" id="PF00326"/>
    </source>
</evidence>
<dbReference type="GO" id="GO:0006508">
    <property type="term" value="P:proteolysis"/>
    <property type="evidence" value="ECO:0007669"/>
    <property type="project" value="InterPro"/>
</dbReference>
<feature type="domain" description="Dipeptidylpeptidase IV N-terminal" evidence="2">
    <location>
        <begin position="111"/>
        <end position="435"/>
    </location>
</feature>
<dbReference type="Pfam" id="PF00326">
    <property type="entry name" value="Peptidase_S9"/>
    <property type="match status" value="1"/>
</dbReference>
<organism evidence="3 4">
    <name type="scientific">Kouleothrix aurantiaca</name>
    <dbReference type="NCBI Taxonomy" id="186479"/>
    <lineage>
        <taxon>Bacteria</taxon>
        <taxon>Bacillati</taxon>
        <taxon>Chloroflexota</taxon>
        <taxon>Chloroflexia</taxon>
        <taxon>Chloroflexales</taxon>
        <taxon>Roseiflexineae</taxon>
        <taxon>Roseiflexaceae</taxon>
        <taxon>Kouleothrix</taxon>
    </lineage>
</organism>
<dbReference type="PANTHER" id="PTHR11731">
    <property type="entry name" value="PROTEASE FAMILY S9B,C DIPEPTIDYL-PEPTIDASE IV-RELATED"/>
    <property type="match status" value="1"/>
</dbReference>
<evidence type="ECO:0000313" key="4">
    <source>
        <dbReference type="Proteomes" id="UP000050509"/>
    </source>
</evidence>